<accession>A0ABU2NVM8</accession>
<gene>
    <name evidence="2" type="ORF">RM572_16160</name>
</gene>
<dbReference type="Pfam" id="PF12728">
    <property type="entry name" value="HTH_17"/>
    <property type="match status" value="1"/>
</dbReference>
<comment type="caution">
    <text evidence="2">The sequence shown here is derived from an EMBL/GenBank/DDBJ whole genome shotgun (WGS) entry which is preliminary data.</text>
</comment>
<dbReference type="EMBL" id="JAVREQ010000013">
    <property type="protein sequence ID" value="MDT0380288.1"/>
    <property type="molecule type" value="Genomic_DNA"/>
</dbReference>
<evidence type="ECO:0000313" key="3">
    <source>
        <dbReference type="Proteomes" id="UP001183414"/>
    </source>
</evidence>
<dbReference type="InterPro" id="IPR041657">
    <property type="entry name" value="HTH_17"/>
</dbReference>
<protein>
    <submittedName>
        <fullName evidence="2">Helix-turn-helix domain-containing protein</fullName>
    </submittedName>
</protein>
<name>A0ABU2NVM8_9ACTN</name>
<proteinExistence type="predicted"/>
<dbReference type="Proteomes" id="UP001183414">
    <property type="component" value="Unassembled WGS sequence"/>
</dbReference>
<reference evidence="3" key="1">
    <citation type="submission" date="2023-07" db="EMBL/GenBank/DDBJ databases">
        <title>30 novel species of actinomycetes from the DSMZ collection.</title>
        <authorList>
            <person name="Nouioui I."/>
        </authorList>
    </citation>
    <scope>NUCLEOTIDE SEQUENCE [LARGE SCALE GENOMIC DNA]</scope>
    <source>
        <strain evidence="3">DSM 42041</strain>
    </source>
</reference>
<evidence type="ECO:0000313" key="2">
    <source>
        <dbReference type="EMBL" id="MDT0380288.1"/>
    </source>
</evidence>
<feature type="domain" description="Helix-turn-helix" evidence="1">
    <location>
        <begin position="13"/>
        <end position="61"/>
    </location>
</feature>
<dbReference type="InterPro" id="IPR010093">
    <property type="entry name" value="SinI_DNA-bd"/>
</dbReference>
<sequence length="67" mass="7363">MSTALTTPAERLLYKPADAAEVLSVGRSTVYELVAEGVLKSTKVRGSMRIRRSDLEHYVANLAIVTR</sequence>
<dbReference type="NCBIfam" id="TIGR01764">
    <property type="entry name" value="excise"/>
    <property type="match status" value="1"/>
</dbReference>
<keyword evidence="3" id="KW-1185">Reference proteome</keyword>
<evidence type="ECO:0000259" key="1">
    <source>
        <dbReference type="Pfam" id="PF12728"/>
    </source>
</evidence>
<organism evidence="2 3">
    <name type="scientific">Streptomyces hazeniae</name>
    <dbReference type="NCBI Taxonomy" id="3075538"/>
    <lineage>
        <taxon>Bacteria</taxon>
        <taxon>Bacillati</taxon>
        <taxon>Actinomycetota</taxon>
        <taxon>Actinomycetes</taxon>
        <taxon>Kitasatosporales</taxon>
        <taxon>Streptomycetaceae</taxon>
        <taxon>Streptomyces</taxon>
    </lineage>
</organism>
<dbReference type="RefSeq" id="WP_311674042.1">
    <property type="nucleotide sequence ID" value="NZ_JAVREQ010000013.1"/>
</dbReference>